<evidence type="ECO:0000313" key="3">
    <source>
        <dbReference type="EMBL" id="EHQ26744.1"/>
    </source>
</evidence>
<protein>
    <submittedName>
        <fullName evidence="3">Uncharacterized protein</fullName>
    </submittedName>
</protein>
<proteinExistence type="predicted"/>
<dbReference type="InterPro" id="IPR045398">
    <property type="entry name" value="DUF6515"/>
</dbReference>
<sequence length="244" mass="26348">MKHFIKNMTALCIGAMSLLVIDAASAAGPGPRGGGMRGGGGFRGGPGFGFRGGIGFGYRPFWGGYYRYGYPSIGLSIGYLPYGYLPFYFGSDLYYCYDGIYYRQYDDNYQVVAPPLGAEVPKLPAKAKSIMINNEQYYVLNGVYYKEVAHQDGTKGYQIVGKDGVLNTGQAQAPAPPQVGDIVAQLPPDCHTVNIGGKKYFVSPDDVYYEEISDGTSTSYKIVGVPEDQGKPGAPNNPPGQYNQ</sequence>
<dbReference type="AlphaFoldDB" id="H1Y4G0"/>
<feature type="chain" id="PRO_5003558760" evidence="2">
    <location>
        <begin position="27"/>
        <end position="244"/>
    </location>
</feature>
<keyword evidence="2" id="KW-0732">Signal</keyword>
<dbReference type="Pfam" id="PF20125">
    <property type="entry name" value="DUF6515"/>
    <property type="match status" value="1"/>
</dbReference>
<feature type="signal peptide" evidence="2">
    <location>
        <begin position="1"/>
        <end position="26"/>
    </location>
</feature>
<dbReference type="HOGENOM" id="CLU_090587_0_0_10"/>
<gene>
    <name evidence="3" type="ORF">Mucpa_2630</name>
</gene>
<evidence type="ECO:0000256" key="1">
    <source>
        <dbReference type="SAM" id="MobiDB-lite"/>
    </source>
</evidence>
<name>H1Y4G0_9SPHI</name>
<dbReference type="eggNOG" id="ENOG5032UMT">
    <property type="taxonomic scope" value="Bacteria"/>
</dbReference>
<dbReference type="EMBL" id="CM001403">
    <property type="protein sequence ID" value="EHQ26744.1"/>
    <property type="molecule type" value="Genomic_DNA"/>
</dbReference>
<organism evidence="3 4">
    <name type="scientific">Mucilaginibacter paludis DSM 18603</name>
    <dbReference type="NCBI Taxonomy" id="714943"/>
    <lineage>
        <taxon>Bacteria</taxon>
        <taxon>Pseudomonadati</taxon>
        <taxon>Bacteroidota</taxon>
        <taxon>Sphingobacteriia</taxon>
        <taxon>Sphingobacteriales</taxon>
        <taxon>Sphingobacteriaceae</taxon>
        <taxon>Mucilaginibacter</taxon>
    </lineage>
</organism>
<evidence type="ECO:0000313" key="4">
    <source>
        <dbReference type="Proteomes" id="UP000002774"/>
    </source>
</evidence>
<dbReference type="STRING" id="714943.Mucpa_2630"/>
<keyword evidence="4" id="KW-1185">Reference proteome</keyword>
<dbReference type="RefSeq" id="WP_008506912.1">
    <property type="nucleotide sequence ID" value="NZ_CM001403.1"/>
</dbReference>
<dbReference type="OrthoDB" id="660033at2"/>
<feature type="region of interest" description="Disordered" evidence="1">
    <location>
        <begin position="220"/>
        <end position="244"/>
    </location>
</feature>
<reference evidence="3" key="1">
    <citation type="submission" date="2011-09" db="EMBL/GenBank/DDBJ databases">
        <title>The permanent draft genome of Mucilaginibacter paludis DSM 18603.</title>
        <authorList>
            <consortium name="US DOE Joint Genome Institute (JGI-PGF)"/>
            <person name="Lucas S."/>
            <person name="Han J."/>
            <person name="Lapidus A."/>
            <person name="Bruce D."/>
            <person name="Goodwin L."/>
            <person name="Pitluck S."/>
            <person name="Peters L."/>
            <person name="Kyrpides N."/>
            <person name="Mavromatis K."/>
            <person name="Ivanova N."/>
            <person name="Mikhailova N."/>
            <person name="Held B."/>
            <person name="Detter J.C."/>
            <person name="Tapia R."/>
            <person name="Han C."/>
            <person name="Land M."/>
            <person name="Hauser L."/>
            <person name="Markowitz V."/>
            <person name="Cheng J.-F."/>
            <person name="Hugenholtz P."/>
            <person name="Woyke T."/>
            <person name="Wu D."/>
            <person name="Tindall B."/>
            <person name="Brambilla E."/>
            <person name="Klenk H.-P."/>
            <person name="Eisen J.A."/>
        </authorList>
    </citation>
    <scope>NUCLEOTIDE SEQUENCE [LARGE SCALE GENOMIC DNA]</scope>
    <source>
        <strain evidence="3">DSM 18603</strain>
    </source>
</reference>
<accession>H1Y4G0</accession>
<dbReference type="Proteomes" id="UP000002774">
    <property type="component" value="Chromosome"/>
</dbReference>
<evidence type="ECO:0000256" key="2">
    <source>
        <dbReference type="SAM" id="SignalP"/>
    </source>
</evidence>